<proteinExistence type="predicted"/>
<evidence type="ECO:0000256" key="1">
    <source>
        <dbReference type="SAM" id="MobiDB-lite"/>
    </source>
</evidence>
<reference evidence="2" key="1">
    <citation type="submission" date="2023-05" db="EMBL/GenBank/DDBJ databases">
        <authorList>
            <person name="Stuckert A."/>
        </authorList>
    </citation>
    <scope>NUCLEOTIDE SEQUENCE</scope>
</reference>
<evidence type="ECO:0000313" key="3">
    <source>
        <dbReference type="Proteomes" id="UP001162483"/>
    </source>
</evidence>
<evidence type="ECO:0000313" key="2">
    <source>
        <dbReference type="EMBL" id="CAI9576587.1"/>
    </source>
</evidence>
<feature type="region of interest" description="Disordered" evidence="1">
    <location>
        <begin position="42"/>
        <end position="75"/>
    </location>
</feature>
<name>A0ABN9DZ43_9NEOB</name>
<gene>
    <name evidence="2" type="ORF">SPARVUS_LOCUS8553416</name>
</gene>
<feature type="non-terminal residue" evidence="2">
    <location>
        <position position="1"/>
    </location>
</feature>
<feature type="compositionally biased region" description="Basic and acidic residues" evidence="1">
    <location>
        <begin position="43"/>
        <end position="57"/>
    </location>
</feature>
<dbReference type="EMBL" id="CATNWA010014844">
    <property type="protein sequence ID" value="CAI9576587.1"/>
    <property type="molecule type" value="Genomic_DNA"/>
</dbReference>
<sequence>PFTVARLSITVSQLVITHLRPVITEDPALFTNSPPPCRLGHTALDDCTQHSHSEQHAYSEAPNTPPPSKTLPAHS</sequence>
<organism evidence="2 3">
    <name type="scientific">Staurois parvus</name>
    <dbReference type="NCBI Taxonomy" id="386267"/>
    <lineage>
        <taxon>Eukaryota</taxon>
        <taxon>Metazoa</taxon>
        <taxon>Chordata</taxon>
        <taxon>Craniata</taxon>
        <taxon>Vertebrata</taxon>
        <taxon>Euteleostomi</taxon>
        <taxon>Amphibia</taxon>
        <taxon>Batrachia</taxon>
        <taxon>Anura</taxon>
        <taxon>Neobatrachia</taxon>
        <taxon>Ranoidea</taxon>
        <taxon>Ranidae</taxon>
        <taxon>Staurois</taxon>
    </lineage>
</organism>
<comment type="caution">
    <text evidence="2">The sequence shown here is derived from an EMBL/GenBank/DDBJ whole genome shotgun (WGS) entry which is preliminary data.</text>
</comment>
<dbReference type="Proteomes" id="UP001162483">
    <property type="component" value="Unassembled WGS sequence"/>
</dbReference>
<protein>
    <submittedName>
        <fullName evidence="2">Uncharacterized protein</fullName>
    </submittedName>
</protein>
<keyword evidence="3" id="KW-1185">Reference proteome</keyword>
<accession>A0ABN9DZ43</accession>